<dbReference type="Proteomes" id="UP000019277">
    <property type="component" value="Unassembled WGS sequence"/>
</dbReference>
<organism evidence="6 7">
    <name type="scientific">Actinokineospora spheciospongiae</name>
    <dbReference type="NCBI Taxonomy" id="909613"/>
    <lineage>
        <taxon>Bacteria</taxon>
        <taxon>Bacillati</taxon>
        <taxon>Actinomycetota</taxon>
        <taxon>Actinomycetes</taxon>
        <taxon>Pseudonocardiales</taxon>
        <taxon>Pseudonocardiaceae</taxon>
        <taxon>Actinokineospora</taxon>
    </lineage>
</organism>
<dbReference type="GO" id="GO:0003700">
    <property type="term" value="F:DNA-binding transcription factor activity"/>
    <property type="evidence" value="ECO:0007669"/>
    <property type="project" value="InterPro"/>
</dbReference>
<keyword evidence="1" id="KW-0805">Transcription regulation</keyword>
<name>W7ISG9_9PSEU</name>
<dbReference type="STRING" id="909613.UO65_1296"/>
<dbReference type="RefSeq" id="WP_233427458.1">
    <property type="nucleotide sequence ID" value="NZ_AYXG01000048.1"/>
</dbReference>
<dbReference type="SUPFAM" id="SSF46955">
    <property type="entry name" value="Putative DNA-binding domain"/>
    <property type="match status" value="1"/>
</dbReference>
<sequence length="258" mass="29243">MEMEEHTVGAVAALTGVSVRTLHHYDEIGLLEPNDRSPAGYRLYSADDLRRLQRILFYRELDLDLGTIGAVLAEPGVTDEDLLRAQRELLGERIARHQAMMAVIDREVAARKLGLTLTPQERLEVFGSTRLEDNADRAEQRWGGTEQWRQRRRRASAHSAPDWLAIRAEQSGIHQRLLDAMRAGVPATSPTAADLAEEQRLHLHRWFHDCDHDTHRHLAATYLANERIGRNYDDMAPGLSRYVHDAIIVNADRATTPP</sequence>
<dbReference type="PATRIC" id="fig|909613.9.peg.1311"/>
<dbReference type="PROSITE" id="PS50937">
    <property type="entry name" value="HTH_MERR_2"/>
    <property type="match status" value="1"/>
</dbReference>
<dbReference type="Gene3D" id="1.10.1660.10">
    <property type="match status" value="1"/>
</dbReference>
<dbReference type="GO" id="GO:0003677">
    <property type="term" value="F:DNA binding"/>
    <property type="evidence" value="ECO:0007669"/>
    <property type="project" value="UniProtKB-KW"/>
</dbReference>
<dbReference type="EMBL" id="AYXG01000048">
    <property type="protein sequence ID" value="EWC63298.1"/>
    <property type="molecule type" value="Genomic_DNA"/>
</dbReference>
<dbReference type="SMART" id="SM00422">
    <property type="entry name" value="HTH_MERR"/>
    <property type="match status" value="1"/>
</dbReference>
<proteinExistence type="predicted"/>
<keyword evidence="7" id="KW-1185">Reference proteome</keyword>
<dbReference type="InterPro" id="IPR012925">
    <property type="entry name" value="TipAS_dom"/>
</dbReference>
<dbReference type="PRINTS" id="PR00040">
    <property type="entry name" value="HTHMERR"/>
</dbReference>
<evidence type="ECO:0000256" key="1">
    <source>
        <dbReference type="ARBA" id="ARBA00023015"/>
    </source>
</evidence>
<evidence type="ECO:0000256" key="3">
    <source>
        <dbReference type="ARBA" id="ARBA00023159"/>
    </source>
</evidence>
<dbReference type="InterPro" id="IPR009061">
    <property type="entry name" value="DNA-bd_dom_put_sf"/>
</dbReference>
<dbReference type="InterPro" id="IPR000551">
    <property type="entry name" value="MerR-type_HTH_dom"/>
</dbReference>
<dbReference type="AlphaFoldDB" id="W7ISG9"/>
<keyword evidence="3" id="KW-0010">Activator</keyword>
<comment type="caution">
    <text evidence="6">The sequence shown here is derived from an EMBL/GenBank/DDBJ whole genome shotgun (WGS) entry which is preliminary data.</text>
</comment>
<protein>
    <submittedName>
        <fullName evidence="6">HTH-type transcriptional activator tipA</fullName>
    </submittedName>
</protein>
<accession>W7ISG9</accession>
<evidence type="ECO:0000313" key="6">
    <source>
        <dbReference type="EMBL" id="EWC63298.1"/>
    </source>
</evidence>
<keyword evidence="4" id="KW-0804">Transcription</keyword>
<dbReference type="eggNOG" id="COG0789">
    <property type="taxonomic scope" value="Bacteria"/>
</dbReference>
<reference evidence="6 7" key="1">
    <citation type="journal article" date="2014" name="Genome Announc.">
        <title>Draft Genome Sequence of the Antitrypanosomally Active Sponge-Associated Bacterium Actinokineospora sp. Strain EG49.</title>
        <authorList>
            <person name="Harjes J."/>
            <person name="Ryu T."/>
            <person name="Abdelmohsen U.R."/>
            <person name="Moitinho-Silva L."/>
            <person name="Horn H."/>
            <person name="Ravasi T."/>
            <person name="Hentschel U."/>
        </authorList>
    </citation>
    <scope>NUCLEOTIDE SEQUENCE [LARGE SCALE GENOMIC DNA]</scope>
    <source>
        <strain evidence="6 7">EG49</strain>
    </source>
</reference>
<dbReference type="InterPro" id="IPR036244">
    <property type="entry name" value="TipA-like_antibiotic-bd"/>
</dbReference>
<dbReference type="CDD" id="cd01106">
    <property type="entry name" value="HTH_TipAL-Mta"/>
    <property type="match status" value="1"/>
</dbReference>
<dbReference type="Pfam" id="PF00376">
    <property type="entry name" value="MerR"/>
    <property type="match status" value="1"/>
</dbReference>
<evidence type="ECO:0000256" key="4">
    <source>
        <dbReference type="ARBA" id="ARBA00023163"/>
    </source>
</evidence>
<dbReference type="PANTHER" id="PTHR30204">
    <property type="entry name" value="REDOX-CYCLING DRUG-SENSING TRANSCRIPTIONAL ACTIVATOR SOXR"/>
    <property type="match status" value="1"/>
</dbReference>
<dbReference type="InterPro" id="IPR047057">
    <property type="entry name" value="MerR_fam"/>
</dbReference>
<dbReference type="PANTHER" id="PTHR30204:SF90">
    <property type="entry name" value="HTH-TYPE TRANSCRIPTIONAL ACTIVATOR MTA"/>
    <property type="match status" value="1"/>
</dbReference>
<dbReference type="Gene3D" id="1.10.490.50">
    <property type="entry name" value="Antibiotic binding domain of TipA-like multidrug resistance regulators"/>
    <property type="match status" value="1"/>
</dbReference>
<dbReference type="Pfam" id="PF07739">
    <property type="entry name" value="TipAS"/>
    <property type="match status" value="1"/>
</dbReference>
<feature type="domain" description="HTH merR-type" evidence="5">
    <location>
        <begin position="5"/>
        <end position="74"/>
    </location>
</feature>
<evidence type="ECO:0000259" key="5">
    <source>
        <dbReference type="PROSITE" id="PS50937"/>
    </source>
</evidence>
<keyword evidence="2" id="KW-0238">DNA-binding</keyword>
<evidence type="ECO:0000313" key="7">
    <source>
        <dbReference type="Proteomes" id="UP000019277"/>
    </source>
</evidence>
<gene>
    <name evidence="6" type="ORF">UO65_1296</name>
</gene>
<dbReference type="SUPFAM" id="SSF89082">
    <property type="entry name" value="Antibiotic binding domain of TipA-like multidrug resistance regulators"/>
    <property type="match status" value="1"/>
</dbReference>
<evidence type="ECO:0000256" key="2">
    <source>
        <dbReference type="ARBA" id="ARBA00023125"/>
    </source>
</evidence>
<dbReference type="PROSITE" id="PS00552">
    <property type="entry name" value="HTH_MERR_1"/>
    <property type="match status" value="1"/>
</dbReference>